<accession>A0A4V2S804</accession>
<feature type="domain" description="Fe2OG dioxygenase" evidence="4">
    <location>
        <begin position="173"/>
        <end position="274"/>
    </location>
</feature>
<gene>
    <name evidence="5" type="ORF">EV192_10267</name>
</gene>
<organism evidence="5 6">
    <name type="scientific">Actinocrispum wychmicini</name>
    <dbReference type="NCBI Taxonomy" id="1213861"/>
    <lineage>
        <taxon>Bacteria</taxon>
        <taxon>Bacillati</taxon>
        <taxon>Actinomycetota</taxon>
        <taxon>Actinomycetes</taxon>
        <taxon>Pseudonocardiales</taxon>
        <taxon>Pseudonocardiaceae</taxon>
        <taxon>Actinocrispum</taxon>
    </lineage>
</organism>
<comment type="caution">
    <text evidence="5">The sequence shown here is derived from an EMBL/GenBank/DDBJ whole genome shotgun (WGS) entry which is preliminary data.</text>
</comment>
<dbReference type="InterPro" id="IPR027443">
    <property type="entry name" value="IPNS-like_sf"/>
</dbReference>
<keyword evidence="5" id="KW-0223">Dioxygenase</keyword>
<evidence type="ECO:0000256" key="3">
    <source>
        <dbReference type="RuleBase" id="RU003682"/>
    </source>
</evidence>
<dbReference type="Pfam" id="PF03171">
    <property type="entry name" value="2OG-FeII_Oxy"/>
    <property type="match status" value="1"/>
</dbReference>
<dbReference type="Gene3D" id="2.60.120.330">
    <property type="entry name" value="B-lactam Antibiotic, Isopenicillin N Synthase, Chain"/>
    <property type="match status" value="1"/>
</dbReference>
<sequence>MLEFMNSVGDLIDTIDLTGWRSNADEKIARQLVDSFQRIGFAYVTGHGVPDETVERAFDASRQFFHQDPAQLDTVHYRHANKYHGFVPRGATPGIGSFHEMYDLGLDIPTTYRGPGAVMRTTPNLWPENLPMFRPAVERYQGAMRDLADSILAALAVGLGLPADFFRIRCAEPHAQMRLLHYLPFAADSADRFSVGRHCDYETVTILAQDDVGGLQVSGPDGQWINVPPLDGTFVLNAGDMLTRWTNGLLPATPHRVLSPTDTERFSVAFFYATSYDVVVEPALPPADPDGPQYEPITTGAYMWQRFTEEGI</sequence>
<keyword evidence="3" id="KW-0408">Iron</keyword>
<dbReference type="PANTHER" id="PTHR47990">
    <property type="entry name" value="2-OXOGLUTARATE (2OG) AND FE(II)-DEPENDENT OXYGENASE SUPERFAMILY PROTEIN-RELATED"/>
    <property type="match status" value="1"/>
</dbReference>
<evidence type="ECO:0000313" key="5">
    <source>
        <dbReference type="EMBL" id="TCO61930.1"/>
    </source>
</evidence>
<keyword evidence="3" id="KW-0560">Oxidoreductase</keyword>
<dbReference type="RefSeq" id="WP_132113336.1">
    <property type="nucleotide sequence ID" value="NZ_SLWS01000002.1"/>
</dbReference>
<dbReference type="InterPro" id="IPR044861">
    <property type="entry name" value="IPNS-like_FE2OG_OXY"/>
</dbReference>
<protein>
    <submittedName>
        <fullName evidence="5">Isopenicillin N synthase-like dioxygenase</fullName>
    </submittedName>
</protein>
<dbReference type="EMBL" id="SLWS01000002">
    <property type="protein sequence ID" value="TCO61930.1"/>
    <property type="molecule type" value="Genomic_DNA"/>
</dbReference>
<evidence type="ECO:0000256" key="1">
    <source>
        <dbReference type="ARBA" id="ARBA00004792"/>
    </source>
</evidence>
<proteinExistence type="inferred from homology"/>
<dbReference type="GO" id="GO:0051213">
    <property type="term" value="F:dioxygenase activity"/>
    <property type="evidence" value="ECO:0007669"/>
    <property type="project" value="UniProtKB-KW"/>
</dbReference>
<keyword evidence="2" id="KW-0045">Antibiotic biosynthesis</keyword>
<dbReference type="PROSITE" id="PS51471">
    <property type="entry name" value="FE2OG_OXY"/>
    <property type="match status" value="1"/>
</dbReference>
<dbReference type="SUPFAM" id="SSF51197">
    <property type="entry name" value="Clavaminate synthase-like"/>
    <property type="match status" value="1"/>
</dbReference>
<dbReference type="Proteomes" id="UP000295680">
    <property type="component" value="Unassembled WGS sequence"/>
</dbReference>
<dbReference type="InterPro" id="IPR005123">
    <property type="entry name" value="Oxoglu/Fe-dep_dioxygenase_dom"/>
</dbReference>
<dbReference type="GO" id="GO:0017000">
    <property type="term" value="P:antibiotic biosynthetic process"/>
    <property type="evidence" value="ECO:0007669"/>
    <property type="project" value="UniProtKB-KW"/>
</dbReference>
<evidence type="ECO:0000256" key="2">
    <source>
        <dbReference type="ARBA" id="ARBA00023194"/>
    </source>
</evidence>
<keyword evidence="6" id="KW-1185">Reference proteome</keyword>
<comment type="pathway">
    <text evidence="1">Antibiotic biosynthesis.</text>
</comment>
<evidence type="ECO:0000259" key="4">
    <source>
        <dbReference type="PROSITE" id="PS51471"/>
    </source>
</evidence>
<reference evidence="5 6" key="1">
    <citation type="submission" date="2019-03" db="EMBL/GenBank/DDBJ databases">
        <title>Genomic Encyclopedia of Type Strains, Phase IV (KMG-IV): sequencing the most valuable type-strain genomes for metagenomic binning, comparative biology and taxonomic classification.</title>
        <authorList>
            <person name="Goeker M."/>
        </authorList>
    </citation>
    <scope>NUCLEOTIDE SEQUENCE [LARGE SCALE GENOMIC DNA]</scope>
    <source>
        <strain evidence="5 6">DSM 45934</strain>
    </source>
</reference>
<evidence type="ECO:0000313" key="6">
    <source>
        <dbReference type="Proteomes" id="UP000295680"/>
    </source>
</evidence>
<comment type="similarity">
    <text evidence="3">Belongs to the iron/ascorbate-dependent oxidoreductase family.</text>
</comment>
<dbReference type="Pfam" id="PF14226">
    <property type="entry name" value="DIOX_N"/>
    <property type="match status" value="1"/>
</dbReference>
<dbReference type="InterPro" id="IPR050231">
    <property type="entry name" value="Iron_ascorbate_oxido_reductase"/>
</dbReference>
<dbReference type="OrthoDB" id="21825at2"/>
<dbReference type="AlphaFoldDB" id="A0A4V2S804"/>
<dbReference type="InterPro" id="IPR026992">
    <property type="entry name" value="DIOX_N"/>
</dbReference>
<dbReference type="PRINTS" id="PR00682">
    <property type="entry name" value="IPNSYNTHASE"/>
</dbReference>
<name>A0A4V2S804_9PSEU</name>
<dbReference type="GO" id="GO:0046872">
    <property type="term" value="F:metal ion binding"/>
    <property type="evidence" value="ECO:0007669"/>
    <property type="project" value="UniProtKB-KW"/>
</dbReference>
<keyword evidence="3" id="KW-0479">Metal-binding</keyword>